<gene>
    <name evidence="2" type="ORF">OG727_37595</name>
    <name evidence="1" type="ORF">Scani_37370</name>
</gene>
<evidence type="ECO:0000313" key="3">
    <source>
        <dbReference type="Proteomes" id="UP000435837"/>
    </source>
</evidence>
<dbReference type="Proteomes" id="UP001432292">
    <property type="component" value="Chromosome"/>
</dbReference>
<dbReference type="Proteomes" id="UP000435837">
    <property type="component" value="Unassembled WGS sequence"/>
</dbReference>
<reference evidence="1 3" key="1">
    <citation type="submission" date="2019-12" db="EMBL/GenBank/DDBJ databases">
        <title>Whole genome shotgun sequence of Streptomyces caniferus NBRC 15389.</title>
        <authorList>
            <person name="Ichikawa N."/>
            <person name="Kimura A."/>
            <person name="Kitahashi Y."/>
            <person name="Komaki H."/>
            <person name="Tamura T."/>
        </authorList>
    </citation>
    <scope>NUCLEOTIDE SEQUENCE [LARGE SCALE GENOMIC DNA]</scope>
    <source>
        <strain evidence="1 3">NBRC 15389</strain>
    </source>
</reference>
<dbReference type="OrthoDB" id="4546670at2"/>
<dbReference type="AlphaFoldDB" id="A0A640S8A8"/>
<dbReference type="GeneID" id="96633261"/>
<protein>
    <submittedName>
        <fullName evidence="1">Uncharacterized protein</fullName>
    </submittedName>
</protein>
<accession>A0A640S8A8</accession>
<reference evidence="2" key="2">
    <citation type="submission" date="2022-10" db="EMBL/GenBank/DDBJ databases">
        <title>The complete genomes of actinobacterial strains from the NBC collection.</title>
        <authorList>
            <person name="Joergensen T.S."/>
            <person name="Alvarez Arevalo M."/>
            <person name="Sterndorff E.B."/>
            <person name="Faurdal D."/>
            <person name="Vuksanovic O."/>
            <person name="Mourched A.-S."/>
            <person name="Charusanti P."/>
            <person name="Shaw S."/>
            <person name="Blin K."/>
            <person name="Weber T."/>
        </authorList>
    </citation>
    <scope>NUCLEOTIDE SEQUENCE</scope>
    <source>
        <strain evidence="2">NBC_01256</strain>
    </source>
</reference>
<keyword evidence="4" id="KW-1185">Reference proteome</keyword>
<evidence type="ECO:0000313" key="2">
    <source>
        <dbReference type="EMBL" id="WUS27529.1"/>
    </source>
</evidence>
<proteinExistence type="predicted"/>
<evidence type="ECO:0000313" key="1">
    <source>
        <dbReference type="EMBL" id="GFE07469.1"/>
    </source>
</evidence>
<name>A0A640S8A8_9ACTN</name>
<sequence>MTKTLYIRFQGTTPSPKGYFPGIFVLANGLARRGILTDEQYRFWRAGNDWYDAHYTNPSHIDPTIYDRGIHPGAVAWFKAHAVHLIERVDGYMELLAAHDVACERIESTNPGKIIYEDDEQVVVVPWEKESPEAARP</sequence>
<dbReference type="EMBL" id="CP108473">
    <property type="protein sequence ID" value="WUS27529.1"/>
    <property type="molecule type" value="Genomic_DNA"/>
</dbReference>
<dbReference type="EMBL" id="BLIN01000005">
    <property type="protein sequence ID" value="GFE07469.1"/>
    <property type="molecule type" value="Genomic_DNA"/>
</dbReference>
<organism evidence="1 3">
    <name type="scientific">Streptomyces caniferus</name>
    <dbReference type="NCBI Taxonomy" id="285557"/>
    <lineage>
        <taxon>Bacteria</taxon>
        <taxon>Bacillati</taxon>
        <taxon>Actinomycetota</taxon>
        <taxon>Actinomycetes</taxon>
        <taxon>Kitasatosporales</taxon>
        <taxon>Streptomycetaceae</taxon>
        <taxon>Streptomyces</taxon>
    </lineage>
</organism>
<evidence type="ECO:0000313" key="4">
    <source>
        <dbReference type="Proteomes" id="UP001432292"/>
    </source>
</evidence>
<dbReference type="RefSeq" id="WP_159477150.1">
    <property type="nucleotide sequence ID" value="NZ_BAAATH010000005.1"/>
</dbReference>